<dbReference type="InterPro" id="IPR037284">
    <property type="entry name" value="SUF_FeS_clus_asmbl_SufBD_sf"/>
</dbReference>
<sequence length="466" mass="52531">MCYFIQMIFNLFKTKKTTNSEEEEKDYTFGLTEDFVRDISKDKEEPKWMLEKRLEAFRAYKKTPLPNWGPDLSKLNLNEIVYYIPSDLKEQNSWSEVPKEIAETFEKLGIPKAEKEYLGGVGAQYDSGVVYHSIKESLKKQGVVFENMDTALKLYPDLVKKYFMTDCIKVDEHKFAMLHAACWSGGTFIYVPKDVKVKMPLQSYFRMNKEKGGQFEHTLIIADEGAYVEYIEGCSAPKYSFSALHAGGVEIFVHKNAKVKYSSIENWSKNVFNLNTKKALVFERGEIEWLNGNTGSSTTMLYPSSILLGEYARSESLGIAMAGKGQNQDVGSKVVHIAPNTYSVIKSKSIAKNGGISNYRGFVEVAKGAKNSKIVVNCDTLILDKESKALAIPVNKVSNQDVEISHEAKVGQLSDKEIFYANLHGFDEYGAQRLIIGGFANEVIKKLPLEYAIELNKLIDLEIEGM</sequence>
<evidence type="ECO:0000313" key="4">
    <source>
        <dbReference type="EMBL" id="MPL62259.1"/>
    </source>
</evidence>
<evidence type="ECO:0008006" key="5">
    <source>
        <dbReference type="Google" id="ProtNLM"/>
    </source>
</evidence>
<dbReference type="PANTHER" id="PTHR30508">
    <property type="entry name" value="FES CLUSTER ASSEMBLY PROTEIN SUF"/>
    <property type="match status" value="1"/>
</dbReference>
<feature type="domain" description="SUF system FeS cluster assembly SufBD core" evidence="2">
    <location>
        <begin position="205"/>
        <end position="439"/>
    </location>
</feature>
<name>A0A644T655_9ZZZZ</name>
<dbReference type="InterPro" id="IPR000825">
    <property type="entry name" value="SUF_FeS_clus_asmbl_SufBD_core"/>
</dbReference>
<evidence type="ECO:0000259" key="2">
    <source>
        <dbReference type="Pfam" id="PF01458"/>
    </source>
</evidence>
<organism evidence="4">
    <name type="scientific">bioreactor metagenome</name>
    <dbReference type="NCBI Taxonomy" id="1076179"/>
    <lineage>
        <taxon>unclassified sequences</taxon>
        <taxon>metagenomes</taxon>
        <taxon>ecological metagenomes</taxon>
    </lineage>
</organism>
<dbReference type="SUPFAM" id="SSF101960">
    <property type="entry name" value="Stabilizer of iron transporter SufD"/>
    <property type="match status" value="1"/>
</dbReference>
<dbReference type="NCBIfam" id="TIGR01980">
    <property type="entry name" value="sufB"/>
    <property type="match status" value="1"/>
</dbReference>
<feature type="domain" description="SUF system FeS cluster assembly SufBD N-terminal" evidence="3">
    <location>
        <begin position="47"/>
        <end position="202"/>
    </location>
</feature>
<comment type="caution">
    <text evidence="4">The sequence shown here is derived from an EMBL/GenBank/DDBJ whole genome shotgun (WGS) entry which is preliminary data.</text>
</comment>
<dbReference type="InterPro" id="IPR045595">
    <property type="entry name" value="SufBD_N"/>
</dbReference>
<dbReference type="EMBL" id="VSSQ01000017">
    <property type="protein sequence ID" value="MPL62259.1"/>
    <property type="molecule type" value="Genomic_DNA"/>
</dbReference>
<reference evidence="4" key="1">
    <citation type="submission" date="2019-08" db="EMBL/GenBank/DDBJ databases">
        <authorList>
            <person name="Kucharzyk K."/>
            <person name="Murdoch R.W."/>
            <person name="Higgins S."/>
            <person name="Loffler F."/>
        </authorList>
    </citation>
    <scope>NUCLEOTIDE SEQUENCE</scope>
</reference>
<protein>
    <recommendedName>
        <fullName evidence="5">FeS cluster assembly protein SufB</fullName>
    </recommendedName>
</protein>
<evidence type="ECO:0000259" key="3">
    <source>
        <dbReference type="Pfam" id="PF19295"/>
    </source>
</evidence>
<dbReference type="Pfam" id="PF19295">
    <property type="entry name" value="SufBD_N"/>
    <property type="match status" value="1"/>
</dbReference>
<proteinExistence type="inferred from homology"/>
<dbReference type="AlphaFoldDB" id="A0A644T655"/>
<dbReference type="PANTHER" id="PTHR30508:SF1">
    <property type="entry name" value="UPF0051 PROTEIN ABCI8, CHLOROPLASTIC-RELATED"/>
    <property type="match status" value="1"/>
</dbReference>
<accession>A0A644T655</accession>
<dbReference type="Pfam" id="PF01458">
    <property type="entry name" value="SUFBD_core"/>
    <property type="match status" value="1"/>
</dbReference>
<evidence type="ECO:0000256" key="1">
    <source>
        <dbReference type="ARBA" id="ARBA00043967"/>
    </source>
</evidence>
<dbReference type="InterPro" id="IPR010231">
    <property type="entry name" value="SUF_FeS_clus_asmbl_SufB"/>
</dbReference>
<comment type="similarity">
    <text evidence="1">Belongs to the iron-sulfur cluster assembly SufBD family.</text>
</comment>
<gene>
    <name evidence="4" type="ORF">SDC9_07870</name>
</gene>
<dbReference type="InterPro" id="IPR055346">
    <property type="entry name" value="Fe-S_cluster_assembly_SufBD"/>
</dbReference>
<dbReference type="GO" id="GO:0016226">
    <property type="term" value="P:iron-sulfur cluster assembly"/>
    <property type="evidence" value="ECO:0007669"/>
    <property type="project" value="InterPro"/>
</dbReference>